<gene>
    <name evidence="3" type="primary">ATG10</name>
</gene>
<evidence type="ECO:0000259" key="2">
    <source>
        <dbReference type="Pfam" id="PF23175"/>
    </source>
</evidence>
<dbReference type="GO" id="GO:0090427">
    <property type="term" value="P:activation of meiosis"/>
    <property type="evidence" value="ECO:0007669"/>
    <property type="project" value="TreeGrafter"/>
</dbReference>
<feature type="region of interest" description="Disordered" evidence="1">
    <location>
        <begin position="112"/>
        <end position="136"/>
    </location>
</feature>
<dbReference type="InterPro" id="IPR057021">
    <property type="entry name" value="bHLH_STRA8"/>
</dbReference>
<proteinExistence type="predicted"/>
<feature type="region of interest" description="Disordered" evidence="1">
    <location>
        <begin position="198"/>
        <end position="217"/>
    </location>
</feature>
<feature type="domain" description="STRA8 bHLH" evidence="2">
    <location>
        <begin position="13"/>
        <end position="78"/>
    </location>
</feature>
<dbReference type="Proteomes" id="UP000314983">
    <property type="component" value="Chromosome 7"/>
</dbReference>
<feature type="compositionally biased region" description="Basic residues" evidence="1">
    <location>
        <begin position="15"/>
        <end position="24"/>
    </location>
</feature>
<dbReference type="STRING" id="8005.ENSEEEP00000044209"/>
<dbReference type="Pfam" id="PF23175">
    <property type="entry name" value="bHLH_STRA8"/>
    <property type="match status" value="1"/>
</dbReference>
<dbReference type="InterPro" id="IPR033537">
    <property type="entry name" value="Stra8"/>
</dbReference>
<dbReference type="GO" id="GO:0005634">
    <property type="term" value="C:nucleus"/>
    <property type="evidence" value="ECO:0007669"/>
    <property type="project" value="TreeGrafter"/>
</dbReference>
<name>A0A4W4H6G5_ELEEL</name>
<reference evidence="3" key="5">
    <citation type="submission" date="2025-09" db="UniProtKB">
        <authorList>
            <consortium name="Ensembl"/>
        </authorList>
    </citation>
    <scope>IDENTIFICATION</scope>
</reference>
<dbReference type="PANTHER" id="PTHR35254">
    <property type="entry name" value="STIMULATED BY RETINOIC ACID GENE 8 PROTEIN HOMOLOG"/>
    <property type="match status" value="1"/>
</dbReference>
<dbReference type="AlphaFoldDB" id="A0A4W4H6G5"/>
<protein>
    <recommendedName>
        <fullName evidence="2">STRA8 bHLH domain-containing protein</fullName>
    </recommendedName>
</protein>
<feature type="region of interest" description="Disordered" evidence="1">
    <location>
        <begin position="1"/>
        <end position="24"/>
    </location>
</feature>
<keyword evidence="4" id="KW-1185">Reference proteome</keyword>
<dbReference type="GeneTree" id="ENSGT00970000198356"/>
<organism evidence="3 4">
    <name type="scientific">Electrophorus electricus</name>
    <name type="common">Electric eel</name>
    <name type="synonym">Gymnotus electricus</name>
    <dbReference type="NCBI Taxonomy" id="8005"/>
    <lineage>
        <taxon>Eukaryota</taxon>
        <taxon>Metazoa</taxon>
        <taxon>Chordata</taxon>
        <taxon>Craniata</taxon>
        <taxon>Vertebrata</taxon>
        <taxon>Euteleostomi</taxon>
        <taxon>Actinopterygii</taxon>
        <taxon>Neopterygii</taxon>
        <taxon>Teleostei</taxon>
        <taxon>Ostariophysi</taxon>
        <taxon>Gymnotiformes</taxon>
        <taxon>Gymnotoidei</taxon>
        <taxon>Gymnotidae</taxon>
        <taxon>Electrophorus</taxon>
    </lineage>
</organism>
<accession>A0A4W4H6G5</accession>
<feature type="compositionally biased region" description="Acidic residues" evidence="1">
    <location>
        <begin position="116"/>
        <end position="128"/>
    </location>
</feature>
<dbReference type="GO" id="GO:0048477">
    <property type="term" value="P:oogenesis"/>
    <property type="evidence" value="ECO:0007669"/>
    <property type="project" value="TreeGrafter"/>
</dbReference>
<dbReference type="Ensembl" id="ENSEEET00000044711.2">
    <property type="protein sequence ID" value="ENSEEEP00000044209.2"/>
    <property type="gene ID" value="ENSEEEG00000020883.2"/>
</dbReference>
<reference evidence="4" key="1">
    <citation type="journal article" date="2014" name="Science">
        <title>Nonhuman genetics. Genomic basis for the convergent evolution of electric organs.</title>
        <authorList>
            <person name="Gallant J.R."/>
            <person name="Traeger L.L."/>
            <person name="Volkening J.D."/>
            <person name="Moffett H."/>
            <person name="Chen P.H."/>
            <person name="Novina C.D."/>
            <person name="Phillips G.N.Jr."/>
            <person name="Anand R."/>
            <person name="Wells G.B."/>
            <person name="Pinch M."/>
            <person name="Guth R."/>
            <person name="Unguez G.A."/>
            <person name="Albert J.S."/>
            <person name="Zakon H.H."/>
            <person name="Samanta M.P."/>
            <person name="Sussman M.R."/>
        </authorList>
    </citation>
    <scope>NUCLEOTIDE SEQUENCE [LARGE SCALE GENOMIC DNA]</scope>
</reference>
<reference evidence="4" key="2">
    <citation type="journal article" date="2017" name="Sci. Adv.">
        <title>A tail of two voltages: Proteomic comparison of the three electric organs of the electric eel.</title>
        <authorList>
            <person name="Traeger L.L."/>
            <person name="Sabat G."/>
            <person name="Barrett-Wilt G.A."/>
            <person name="Wells G.B."/>
            <person name="Sussman M.R."/>
        </authorList>
    </citation>
    <scope>NUCLEOTIDE SEQUENCE [LARGE SCALE GENOMIC DNA]</scope>
</reference>
<feature type="compositionally biased region" description="Basic and acidic residues" evidence="1">
    <location>
        <begin position="1"/>
        <end position="14"/>
    </location>
</feature>
<dbReference type="GO" id="GO:0007283">
    <property type="term" value="P:spermatogenesis"/>
    <property type="evidence" value="ECO:0007669"/>
    <property type="project" value="TreeGrafter"/>
</dbReference>
<dbReference type="PANTHER" id="PTHR35254:SF1">
    <property type="entry name" value="STIMULATED BY RETINOIC ACID GENE 8 PROTEIN HOMOLOG"/>
    <property type="match status" value="1"/>
</dbReference>
<evidence type="ECO:0000313" key="3">
    <source>
        <dbReference type="Ensembl" id="ENSEEEP00000044209.2"/>
    </source>
</evidence>
<reference evidence="3" key="3">
    <citation type="submission" date="2020-05" db="EMBL/GenBank/DDBJ databases">
        <title>Electrophorus electricus (electric eel) genome, fEleEle1, primary haplotype.</title>
        <authorList>
            <person name="Myers G."/>
            <person name="Meyer A."/>
            <person name="Fedrigo O."/>
            <person name="Formenti G."/>
            <person name="Rhie A."/>
            <person name="Tracey A."/>
            <person name="Sims Y."/>
            <person name="Jarvis E.D."/>
        </authorList>
    </citation>
    <scope>NUCLEOTIDE SEQUENCE [LARGE SCALE GENOMIC DNA]</scope>
</reference>
<evidence type="ECO:0000313" key="4">
    <source>
        <dbReference type="Proteomes" id="UP000314983"/>
    </source>
</evidence>
<dbReference type="GO" id="GO:0071300">
    <property type="term" value="P:cellular response to retinoic acid"/>
    <property type="evidence" value="ECO:0007669"/>
    <property type="project" value="InterPro"/>
</dbReference>
<reference evidence="3" key="4">
    <citation type="submission" date="2025-08" db="UniProtKB">
        <authorList>
            <consortium name="Ensembl"/>
        </authorList>
    </citation>
    <scope>IDENTIFICATION</scope>
</reference>
<evidence type="ECO:0000256" key="1">
    <source>
        <dbReference type="SAM" id="MobiDB-lite"/>
    </source>
</evidence>
<sequence length="345" mass="38523">MFSSREKKRDANEHRKARRRAVTLQSHHRATLAGLFESLKNVVCPTTQKTPAKWKILDHAKGFLLEKEAYLSKLLALKEVVLNDNEGPKTLEEVREEYRKLYSKCYRAHVPHVDEGSDSSEDNEEMDESPQSTGLSVPNFQEFEGYLCFYRQTLELLLHSRVLASYQTSLPVVSQAISGLWNILPPEQKTAVQRHTLDEGSVPRARPADKPSFSPVDSSQLASVNTYGTSAFEAVSSDGANFCFSIISHFLTVSDFSCLVTSNTPSSSFHQQNSFPQLIFFFTPGAQISFSRIKFRNMCTAEPATQAGSFLQGHIPYESCLSLSGRPRGEILYHTTAQGCAPDEA</sequence>
<dbReference type="GO" id="GO:0051321">
    <property type="term" value="P:meiotic cell cycle"/>
    <property type="evidence" value="ECO:0007669"/>
    <property type="project" value="InterPro"/>
</dbReference>